<dbReference type="InterPro" id="IPR050645">
    <property type="entry name" value="Histidine_acid_phosphatase"/>
</dbReference>
<accession>A0A0P6IWW9</accession>
<evidence type="ECO:0000256" key="1">
    <source>
        <dbReference type="ARBA" id="ARBA00000032"/>
    </source>
</evidence>
<dbReference type="VEuPathDB" id="VectorBase:AAEL013276"/>
<dbReference type="GO" id="GO:0003993">
    <property type="term" value="F:acid phosphatase activity"/>
    <property type="evidence" value="ECO:0007669"/>
    <property type="project" value="UniProtKB-EC"/>
</dbReference>
<dbReference type="AlphaFoldDB" id="A0A0P6IWW9"/>
<dbReference type="Gene3D" id="3.40.50.1240">
    <property type="entry name" value="Phosphoglycerate mutase-like"/>
    <property type="match status" value="1"/>
</dbReference>
<dbReference type="PANTHER" id="PTHR11567">
    <property type="entry name" value="ACID PHOSPHATASE-RELATED"/>
    <property type="match status" value="1"/>
</dbReference>
<dbReference type="PANTHER" id="PTHR11567:SF19">
    <property type="entry name" value="GH19849P"/>
    <property type="match status" value="1"/>
</dbReference>
<dbReference type="PROSITE" id="PS00616">
    <property type="entry name" value="HIS_ACID_PHOSPHAT_1"/>
    <property type="match status" value="1"/>
</dbReference>
<comment type="catalytic activity">
    <reaction evidence="1">
        <text>a phosphate monoester + H2O = an alcohol + phosphate</text>
        <dbReference type="Rhea" id="RHEA:15017"/>
        <dbReference type="ChEBI" id="CHEBI:15377"/>
        <dbReference type="ChEBI" id="CHEBI:30879"/>
        <dbReference type="ChEBI" id="CHEBI:43474"/>
        <dbReference type="ChEBI" id="CHEBI:67140"/>
        <dbReference type="EC" id="3.1.3.2"/>
    </reaction>
</comment>
<feature type="chain" id="PRO_5006128304" evidence="3">
    <location>
        <begin position="23"/>
        <end position="373"/>
    </location>
</feature>
<proteinExistence type="evidence at transcript level"/>
<evidence type="ECO:0000256" key="2">
    <source>
        <dbReference type="ARBA" id="ARBA00005375"/>
    </source>
</evidence>
<dbReference type="InterPro" id="IPR029033">
    <property type="entry name" value="His_PPase_superfam"/>
</dbReference>
<reference evidence="4" key="1">
    <citation type="journal article" date="2016" name="PLoS ONE">
        <title>A Deep Insight into the Sialome of Male and Female Aedes aegypti Mosquitoes.</title>
        <authorList>
            <person name="Ribeiro J.M."/>
            <person name="Martin-Martin I."/>
            <person name="Arca B."/>
            <person name="Calvo E."/>
        </authorList>
    </citation>
    <scope>NUCLEOTIDE SEQUENCE</scope>
    <source>
        <strain evidence="4">Liverpool</strain>
        <tissue evidence="4">Salivary glands</tissue>
    </source>
</reference>
<dbReference type="EMBL" id="GDUN01000551">
    <property type="protein sequence ID" value="JAN95368.1"/>
    <property type="molecule type" value="mRNA"/>
</dbReference>
<evidence type="ECO:0000313" key="4">
    <source>
        <dbReference type="EMBL" id="JAN95368.1"/>
    </source>
</evidence>
<dbReference type="InterPro" id="IPR033379">
    <property type="entry name" value="Acid_Pase_AS"/>
</dbReference>
<protein>
    <submittedName>
        <fullName evidence="4">Putative lysosomal &amp; prostatic acid phosphatase</fullName>
    </submittedName>
</protein>
<comment type="similarity">
    <text evidence="2">Belongs to the histidine acid phosphatase family.</text>
</comment>
<dbReference type="Pfam" id="PF00328">
    <property type="entry name" value="His_Phos_2"/>
    <property type="match status" value="1"/>
</dbReference>
<dbReference type="InterPro" id="IPR000560">
    <property type="entry name" value="His_Pase_clade-2"/>
</dbReference>
<keyword evidence="3" id="KW-0732">Signal</keyword>
<evidence type="ECO:0000256" key="3">
    <source>
        <dbReference type="SAM" id="SignalP"/>
    </source>
</evidence>
<organism evidence="4">
    <name type="scientific">Aedes aegypti</name>
    <name type="common">Yellowfever mosquito</name>
    <name type="synonym">Culex aegypti</name>
    <dbReference type="NCBI Taxonomy" id="7159"/>
    <lineage>
        <taxon>Eukaryota</taxon>
        <taxon>Metazoa</taxon>
        <taxon>Ecdysozoa</taxon>
        <taxon>Arthropoda</taxon>
        <taxon>Hexapoda</taxon>
        <taxon>Insecta</taxon>
        <taxon>Pterygota</taxon>
        <taxon>Neoptera</taxon>
        <taxon>Endopterygota</taxon>
        <taxon>Diptera</taxon>
        <taxon>Nematocera</taxon>
        <taxon>Culicoidea</taxon>
        <taxon>Culicidae</taxon>
        <taxon>Culicinae</taxon>
        <taxon>Aedini</taxon>
        <taxon>Aedes</taxon>
        <taxon>Stegomyia</taxon>
    </lineage>
</organism>
<name>A0A0P6IWW9_AEDAE</name>
<feature type="signal peptide" evidence="3">
    <location>
        <begin position="1"/>
        <end position="22"/>
    </location>
</feature>
<sequence>MKIYYVLSVFLAVVYISRNVSCRQSDRESLRMVLAMFRHGARSPVQSFPTDPHADYPWINGKEELQPLGFDQMFQLGRNMRRRYKFFIPDNTVMMKRSIYTVSSCLQRCIDSAQSFLTGLLKTSNSSAIRRQPVPINVIPPDQDTFIRQNRTCEKVKHIMAKEMANNASFLSELNREAARLQQIISAEVGTPITSAQDTALICDTLEVYNAFGMKQPSWAYKIFPDRARAFLQGFLLSYSATPELKHIRGGAILTEYLTKMKAKRDGMMKYNRRMFFYSGHDVTQVNLFNSLGMKQQTLRRPELGSAVVFELHKNDDLWMDWELRMLHYENSSVQTPVQLEIPRCPEPCKLSTFEQTVKHLLLDNYDEVCSTW</sequence>
<dbReference type="SUPFAM" id="SSF53254">
    <property type="entry name" value="Phosphoglycerate mutase-like"/>
    <property type="match status" value="1"/>
</dbReference>
<dbReference type="CDD" id="cd07061">
    <property type="entry name" value="HP_HAP_like"/>
    <property type="match status" value="1"/>
</dbReference>